<proteinExistence type="predicted"/>
<gene>
    <name evidence="3" type="ORF">PAC_09214</name>
</gene>
<keyword evidence="2" id="KW-0732">Signal</keyword>
<organism evidence="3 4">
    <name type="scientific">Phialocephala subalpina</name>
    <dbReference type="NCBI Taxonomy" id="576137"/>
    <lineage>
        <taxon>Eukaryota</taxon>
        <taxon>Fungi</taxon>
        <taxon>Dikarya</taxon>
        <taxon>Ascomycota</taxon>
        <taxon>Pezizomycotina</taxon>
        <taxon>Leotiomycetes</taxon>
        <taxon>Helotiales</taxon>
        <taxon>Mollisiaceae</taxon>
        <taxon>Phialocephala</taxon>
        <taxon>Phialocephala fortinii species complex</taxon>
    </lineage>
</organism>
<evidence type="ECO:0000313" key="3">
    <source>
        <dbReference type="EMBL" id="CZR59322.1"/>
    </source>
</evidence>
<evidence type="ECO:0000256" key="1">
    <source>
        <dbReference type="SAM" id="MobiDB-lite"/>
    </source>
</evidence>
<feature type="region of interest" description="Disordered" evidence="1">
    <location>
        <begin position="300"/>
        <end position="323"/>
    </location>
</feature>
<reference evidence="3 4" key="1">
    <citation type="submission" date="2016-03" db="EMBL/GenBank/DDBJ databases">
        <authorList>
            <person name="Ploux O."/>
        </authorList>
    </citation>
    <scope>NUCLEOTIDE SEQUENCE [LARGE SCALE GENOMIC DNA]</scope>
    <source>
        <strain evidence="3 4">UAMH 11012</strain>
    </source>
</reference>
<protein>
    <recommendedName>
        <fullName evidence="5">LysM domain-containing protein</fullName>
    </recommendedName>
</protein>
<evidence type="ECO:0000313" key="4">
    <source>
        <dbReference type="Proteomes" id="UP000184330"/>
    </source>
</evidence>
<evidence type="ECO:0000256" key="2">
    <source>
        <dbReference type="SAM" id="SignalP"/>
    </source>
</evidence>
<feature type="compositionally biased region" description="Polar residues" evidence="1">
    <location>
        <begin position="263"/>
        <end position="274"/>
    </location>
</feature>
<feature type="signal peptide" evidence="2">
    <location>
        <begin position="1"/>
        <end position="23"/>
    </location>
</feature>
<dbReference type="EMBL" id="FJOG01000013">
    <property type="protein sequence ID" value="CZR59322.1"/>
    <property type="molecule type" value="Genomic_DNA"/>
</dbReference>
<feature type="region of interest" description="Disordered" evidence="1">
    <location>
        <begin position="225"/>
        <end position="284"/>
    </location>
</feature>
<dbReference type="Proteomes" id="UP000184330">
    <property type="component" value="Unassembled WGS sequence"/>
</dbReference>
<feature type="compositionally biased region" description="Basic and acidic residues" evidence="1">
    <location>
        <begin position="250"/>
        <end position="262"/>
    </location>
</feature>
<feature type="region of interest" description="Disordered" evidence="1">
    <location>
        <begin position="178"/>
        <end position="205"/>
    </location>
</feature>
<dbReference type="AlphaFoldDB" id="A0A1L7X2R6"/>
<name>A0A1L7X2R6_9HELO</name>
<sequence>MKYILVLAILAIGQGALSHGVHGARPNRYLAQVEDMTPTATCKEKKQYCGYIALDNGYTPEDLEEAQAAYGMYLSDPSNAIFKCVDGINLMPVQQCGLKGCAHVPLIGGLTGDYCSVISSASSTDWQSTLVTELSEEGKHLDETAAGYVVARELDLAPGSTETRSSFLKLKRKKTSSKGYPIRTKALDPPLRRRHTSHHEGGLSRYGNSVAAEYVDSATETMATGVSNTRLGAQGDRIGKTGERGTCPNKLKEQNQKGEEKNSASVEKSSNLMASSVPKKSDSKMARLFRRAAYVERRPDVATRTTALPPPPRRKGKTDKKSVVFEKQKVEKDDDEIALLDEEMMMVEENELKPEQSGRIVRRHLKRQVVMEEVYTEKEIYEEEGFEYRMQKRSWWMRTLTACMPSEDL</sequence>
<keyword evidence="4" id="KW-1185">Reference proteome</keyword>
<accession>A0A1L7X2R6</accession>
<feature type="chain" id="PRO_5013086494" description="LysM domain-containing protein" evidence="2">
    <location>
        <begin position="24"/>
        <end position="409"/>
    </location>
</feature>
<dbReference type="OrthoDB" id="10520814at2759"/>
<evidence type="ECO:0008006" key="5">
    <source>
        <dbReference type="Google" id="ProtNLM"/>
    </source>
</evidence>